<reference evidence="8" key="1">
    <citation type="journal article" date="2019" name="Int. J. Syst. Evol. Microbiol.">
        <title>The Global Catalogue of Microorganisms (GCM) 10K type strain sequencing project: providing services to taxonomists for standard genome sequencing and annotation.</title>
        <authorList>
            <consortium name="The Broad Institute Genomics Platform"/>
            <consortium name="The Broad Institute Genome Sequencing Center for Infectious Disease"/>
            <person name="Wu L."/>
            <person name="Ma J."/>
        </authorList>
    </citation>
    <scope>NUCLEOTIDE SEQUENCE [LARGE SCALE GENOMIC DNA]</scope>
    <source>
        <strain evidence="8">CGMCC 4.7237</strain>
    </source>
</reference>
<organism evidence="7 8">
    <name type="scientific">Streptomyces polygonati</name>
    <dbReference type="NCBI Taxonomy" id="1617087"/>
    <lineage>
        <taxon>Bacteria</taxon>
        <taxon>Bacillati</taxon>
        <taxon>Actinomycetota</taxon>
        <taxon>Actinomycetes</taxon>
        <taxon>Kitasatosporales</taxon>
        <taxon>Streptomycetaceae</taxon>
        <taxon>Streptomyces</taxon>
    </lineage>
</organism>
<dbReference type="InterPro" id="IPR013785">
    <property type="entry name" value="Aldolase_TIM"/>
</dbReference>
<dbReference type="InterPro" id="IPR008259">
    <property type="entry name" value="FMN_hydac_DH_AS"/>
</dbReference>
<protein>
    <submittedName>
        <fullName evidence="7">Alpha-hydroxy acid oxidase</fullName>
        <ecNumber evidence="7">1.-.-.-</ecNumber>
    </submittedName>
</protein>
<dbReference type="PANTHER" id="PTHR10578">
    <property type="entry name" value="S -2-HYDROXY-ACID OXIDASE-RELATED"/>
    <property type="match status" value="1"/>
</dbReference>
<name>A0ABV8HQP6_9ACTN</name>
<dbReference type="RefSeq" id="WP_386430274.1">
    <property type="nucleotide sequence ID" value="NZ_JBHSBB010000011.1"/>
</dbReference>
<evidence type="ECO:0000256" key="1">
    <source>
        <dbReference type="ARBA" id="ARBA00001917"/>
    </source>
</evidence>
<evidence type="ECO:0000256" key="4">
    <source>
        <dbReference type="ARBA" id="ARBA00023002"/>
    </source>
</evidence>
<dbReference type="InterPro" id="IPR037396">
    <property type="entry name" value="FMN_HAD"/>
</dbReference>
<dbReference type="PROSITE" id="PS00557">
    <property type="entry name" value="FMN_HYDROXY_ACID_DH_1"/>
    <property type="match status" value="1"/>
</dbReference>
<comment type="caution">
    <text evidence="7">The sequence shown here is derived from an EMBL/GenBank/DDBJ whole genome shotgun (WGS) entry which is preliminary data.</text>
</comment>
<keyword evidence="4 7" id="KW-0560">Oxidoreductase</keyword>
<comment type="similarity">
    <text evidence="5">Belongs to the FMN-dependent alpha-hydroxy acid dehydrogenase family.</text>
</comment>
<evidence type="ECO:0000256" key="3">
    <source>
        <dbReference type="ARBA" id="ARBA00022643"/>
    </source>
</evidence>
<dbReference type="SUPFAM" id="SSF51395">
    <property type="entry name" value="FMN-linked oxidoreductases"/>
    <property type="match status" value="1"/>
</dbReference>
<dbReference type="EMBL" id="JBHSBB010000011">
    <property type="protein sequence ID" value="MFC4033176.1"/>
    <property type="molecule type" value="Genomic_DNA"/>
</dbReference>
<evidence type="ECO:0000313" key="8">
    <source>
        <dbReference type="Proteomes" id="UP001595765"/>
    </source>
</evidence>
<feature type="domain" description="FMN hydroxy acid dehydrogenase" evidence="6">
    <location>
        <begin position="1"/>
        <end position="361"/>
    </location>
</feature>
<dbReference type="Proteomes" id="UP001595765">
    <property type="component" value="Unassembled WGS sequence"/>
</dbReference>
<dbReference type="InterPro" id="IPR012133">
    <property type="entry name" value="Alpha-hydoxy_acid_DH_FMN"/>
</dbReference>
<dbReference type="EC" id="1.-.-.-" evidence="7"/>
<dbReference type="Gene3D" id="3.20.20.70">
    <property type="entry name" value="Aldolase class I"/>
    <property type="match status" value="1"/>
</dbReference>
<evidence type="ECO:0000256" key="2">
    <source>
        <dbReference type="ARBA" id="ARBA00022630"/>
    </source>
</evidence>
<evidence type="ECO:0000256" key="5">
    <source>
        <dbReference type="ARBA" id="ARBA00024042"/>
    </source>
</evidence>
<dbReference type="InterPro" id="IPR000262">
    <property type="entry name" value="FMN-dep_DH"/>
</dbReference>
<dbReference type="PANTHER" id="PTHR10578:SF107">
    <property type="entry name" value="2-HYDROXYACID OXIDASE 1"/>
    <property type="match status" value="1"/>
</dbReference>
<dbReference type="Pfam" id="PF01070">
    <property type="entry name" value="FMN_dh"/>
    <property type="match status" value="1"/>
</dbReference>
<dbReference type="GO" id="GO:0016491">
    <property type="term" value="F:oxidoreductase activity"/>
    <property type="evidence" value="ECO:0007669"/>
    <property type="project" value="UniProtKB-KW"/>
</dbReference>
<dbReference type="PIRSF" id="PIRSF000138">
    <property type="entry name" value="Al-hdrx_acd_dh"/>
    <property type="match status" value="1"/>
</dbReference>
<keyword evidence="2" id="KW-0285">Flavoprotein</keyword>
<dbReference type="CDD" id="cd02809">
    <property type="entry name" value="alpha_hydroxyacid_oxid_FMN"/>
    <property type="match status" value="1"/>
</dbReference>
<dbReference type="PROSITE" id="PS51349">
    <property type="entry name" value="FMN_HYDROXY_ACID_DH_2"/>
    <property type="match status" value="1"/>
</dbReference>
<gene>
    <name evidence="7" type="ORF">ACFO3J_17015</name>
</gene>
<accession>A0ABV8HQP6</accession>
<proteinExistence type="inferred from homology"/>
<evidence type="ECO:0000313" key="7">
    <source>
        <dbReference type="EMBL" id="MFC4033176.1"/>
    </source>
</evidence>
<keyword evidence="3" id="KW-0288">FMN</keyword>
<keyword evidence="8" id="KW-1185">Reference proteome</keyword>
<sequence length="363" mass="38481">MPLPTMSDLREHARERLSAAVWDFIEGGSGAERTLREAEAAYAELRLRPRVLVDVSQPDCSVEILGDLLASPVGVAPMAYHQLVHPDGETATAEAAGIAGVLLVTGIFASRTLEETAAAASGPLWLQLYWLRRREALAALVARAEAAGYRALVLTVDAPKVAVRPRDRRNSFTLPADITAANLDPALTERSHRAAGGTSGIEEHAREQFDPSITWSDLAWLRARTRLPLVLKGVLTGEDAALAVEHGIDALIVSNHGGRQLDRAVTALEALPEIVAAVPADLPVLIDGGIRSGTDIAVALALGARAVLVGRPVLWGLACDGAKGAAGVLELLRTELLDTMILSGRPTLDRLDASAVTRRAAHR</sequence>
<comment type="cofactor">
    <cofactor evidence="1">
        <name>FMN</name>
        <dbReference type="ChEBI" id="CHEBI:58210"/>
    </cofactor>
</comment>
<evidence type="ECO:0000259" key="6">
    <source>
        <dbReference type="PROSITE" id="PS51349"/>
    </source>
</evidence>